<accession>A0A660DY38</accession>
<keyword evidence="3 5" id="KW-1133">Transmembrane helix</keyword>
<comment type="subcellular location">
    <subcellularLocation>
        <location evidence="1">Membrane</location>
        <topology evidence="1">Multi-pass membrane protein</topology>
    </subcellularLocation>
</comment>
<gene>
    <name evidence="6" type="ORF">MUDAN_MDHGFNIF_02762</name>
</gene>
<evidence type="ECO:0000256" key="3">
    <source>
        <dbReference type="ARBA" id="ARBA00022989"/>
    </source>
</evidence>
<feature type="transmembrane region" description="Helical" evidence="5">
    <location>
        <begin position="74"/>
        <end position="95"/>
    </location>
</feature>
<feature type="transmembrane region" description="Helical" evidence="5">
    <location>
        <begin position="42"/>
        <end position="62"/>
    </location>
</feature>
<keyword evidence="7" id="KW-1185">Reference proteome</keyword>
<evidence type="ECO:0000256" key="5">
    <source>
        <dbReference type="SAM" id="Phobius"/>
    </source>
</evidence>
<dbReference type="RefSeq" id="WP_130851628.1">
    <property type="nucleotide sequence ID" value="NZ_UYIG01000079.1"/>
</dbReference>
<protein>
    <submittedName>
        <fullName evidence="6">DNA polymerase IV (Plasmid) [Lactobacillus parabuchneri]</fullName>
    </submittedName>
</protein>
<evidence type="ECO:0000313" key="7">
    <source>
        <dbReference type="Proteomes" id="UP000289996"/>
    </source>
</evidence>
<reference evidence="6 7" key="1">
    <citation type="submission" date="2018-11" db="EMBL/GenBank/DDBJ databases">
        <authorList>
            <person name="Wuyts S."/>
        </authorList>
    </citation>
    <scope>NUCLEOTIDE SEQUENCE [LARGE SCALE GENOMIC DNA]</scope>
    <source>
        <strain evidence="6">Lactobacillus mudanjiangensis AMBF249</strain>
    </source>
</reference>
<evidence type="ECO:0000256" key="4">
    <source>
        <dbReference type="ARBA" id="ARBA00023136"/>
    </source>
</evidence>
<dbReference type="InterPro" id="IPR019109">
    <property type="entry name" value="MamF_MmsF"/>
</dbReference>
<feature type="transmembrane region" description="Helical" evidence="5">
    <location>
        <begin position="6"/>
        <end position="30"/>
    </location>
</feature>
<evidence type="ECO:0000256" key="1">
    <source>
        <dbReference type="ARBA" id="ARBA00004141"/>
    </source>
</evidence>
<dbReference type="Proteomes" id="UP000289996">
    <property type="component" value="Unassembled WGS sequence"/>
</dbReference>
<dbReference type="AlphaFoldDB" id="A0A660DY38"/>
<keyword evidence="4 5" id="KW-0472">Membrane</keyword>
<dbReference type="EMBL" id="UYIG01000079">
    <property type="protein sequence ID" value="VDG27951.1"/>
    <property type="molecule type" value="Genomic_DNA"/>
</dbReference>
<evidence type="ECO:0000256" key="2">
    <source>
        <dbReference type="ARBA" id="ARBA00022692"/>
    </source>
</evidence>
<name>A0A660DY38_9LACO</name>
<evidence type="ECO:0000313" key="6">
    <source>
        <dbReference type="EMBL" id="VDG27951.1"/>
    </source>
</evidence>
<sequence>MKDHRILNGFAYFSVIFAPVIFPSIVWIVAKDPTVKANAKSALIFHLIPGITVLFTIVMMRISYLLDFSTGQMVAVSVLYLLSFVIIIHALFIGIKQLIAK</sequence>
<organism evidence="6 7">
    <name type="scientific">Lactiplantibacillus mudanjiangensis</name>
    <dbReference type="NCBI Taxonomy" id="1296538"/>
    <lineage>
        <taxon>Bacteria</taxon>
        <taxon>Bacillati</taxon>
        <taxon>Bacillota</taxon>
        <taxon>Bacilli</taxon>
        <taxon>Lactobacillales</taxon>
        <taxon>Lactobacillaceae</taxon>
        <taxon>Lactiplantibacillus</taxon>
    </lineage>
</organism>
<dbReference type="Pfam" id="PF09685">
    <property type="entry name" value="MamF_MmsF"/>
    <property type="match status" value="1"/>
</dbReference>
<dbReference type="OrthoDB" id="2328241at2"/>
<proteinExistence type="predicted"/>
<keyword evidence="2 5" id="KW-0812">Transmembrane</keyword>